<protein>
    <recommendedName>
        <fullName evidence="4 5">Large ribosomal subunit protein eL21</fullName>
    </recommendedName>
</protein>
<sequence length="132" mass="14765">MPVVAARGKQLRWRRPLSRRERAFYNCDASTTPHTTMPSSNGPLNTTRNKLSNKPRERGTSPPQRAVAEFDEGQKVHLKIDPSVNEGRFHPRFSGHTGTVIGTQGRAFKVRINDGGKEKTIIAKPAHLRAQE</sequence>
<dbReference type="EMBL" id="BATA01000003">
    <property type="protein sequence ID" value="GAD51483.1"/>
    <property type="molecule type" value="Genomic_DNA"/>
</dbReference>
<dbReference type="Pfam" id="PF01157">
    <property type="entry name" value="Ribosomal_L21e"/>
    <property type="match status" value="1"/>
</dbReference>
<dbReference type="InterPro" id="IPR018259">
    <property type="entry name" value="Ribosomal_eL21_CS"/>
</dbReference>
<evidence type="ECO:0000313" key="8">
    <source>
        <dbReference type="Proteomes" id="UP000016986"/>
    </source>
</evidence>
<dbReference type="Proteomes" id="UP000016986">
    <property type="component" value="Unassembled WGS sequence"/>
</dbReference>
<dbReference type="InterPro" id="IPR001147">
    <property type="entry name" value="Ribosomal_eL21"/>
</dbReference>
<evidence type="ECO:0000313" key="7">
    <source>
        <dbReference type="EMBL" id="GAD51483.1"/>
    </source>
</evidence>
<keyword evidence="8" id="KW-1185">Reference proteome</keyword>
<dbReference type="Gene3D" id="2.30.30.70">
    <property type="entry name" value="Ribosomal protein L21"/>
    <property type="match status" value="1"/>
</dbReference>
<accession>U3A9P6</accession>
<dbReference type="GO" id="GO:0003735">
    <property type="term" value="F:structural constituent of ribosome"/>
    <property type="evidence" value="ECO:0007669"/>
    <property type="project" value="InterPro"/>
</dbReference>
<dbReference type="GO" id="GO:0005840">
    <property type="term" value="C:ribosome"/>
    <property type="evidence" value="ECO:0007669"/>
    <property type="project" value="UniProtKB-KW"/>
</dbReference>
<evidence type="ECO:0000256" key="3">
    <source>
        <dbReference type="ARBA" id="ARBA00023274"/>
    </source>
</evidence>
<evidence type="ECO:0000256" key="5">
    <source>
        <dbReference type="HAMAP-Rule" id="MF_00369"/>
    </source>
</evidence>
<dbReference type="GO" id="GO:1990904">
    <property type="term" value="C:ribonucleoprotein complex"/>
    <property type="evidence" value="ECO:0007669"/>
    <property type="project" value="UniProtKB-KW"/>
</dbReference>
<dbReference type="PROSITE" id="PS01171">
    <property type="entry name" value="RIBOSOMAL_L21E"/>
    <property type="match status" value="1"/>
</dbReference>
<reference evidence="7 8" key="1">
    <citation type="submission" date="2013-09" db="EMBL/GenBank/DDBJ databases">
        <title>Whole genome sequencing of Halarchaeum acidiphilum strain MH1-52-1.</title>
        <authorList>
            <person name="Shimane Y."/>
            <person name="Minegishi H."/>
            <person name="Nishi S."/>
            <person name="Echigo A."/>
            <person name="Shuto A."/>
            <person name="Konishi M."/>
            <person name="Ito T."/>
            <person name="Ohkuma M."/>
            <person name="Ohta Y."/>
            <person name="Nagano Y."/>
            <person name="Tsubouchi T."/>
            <person name="Mori K."/>
            <person name="Usui K."/>
            <person name="Kamekura M."/>
            <person name="Usami R."/>
            <person name="Takaki Y."/>
            <person name="Hatada Y."/>
        </authorList>
    </citation>
    <scope>NUCLEOTIDE SEQUENCE [LARGE SCALE GENOMIC DNA]</scope>
    <source>
        <strain evidence="7 8">JCM 16109</strain>
    </source>
</reference>
<keyword evidence="2 5" id="KW-0689">Ribosomal protein</keyword>
<organism evidence="7 8">
    <name type="scientific">Halarchaeum acidiphilum MH1-52-1</name>
    <dbReference type="NCBI Taxonomy" id="1261545"/>
    <lineage>
        <taxon>Archaea</taxon>
        <taxon>Methanobacteriati</taxon>
        <taxon>Methanobacteriota</taxon>
        <taxon>Stenosarchaea group</taxon>
        <taxon>Halobacteria</taxon>
        <taxon>Halobacteriales</taxon>
        <taxon>Halobacteriaceae</taxon>
    </lineage>
</organism>
<comment type="caution">
    <text evidence="7">The sequence shown here is derived from an EMBL/GenBank/DDBJ whole genome shotgun (WGS) entry which is preliminary data.</text>
</comment>
<dbReference type="InterPro" id="IPR022856">
    <property type="entry name" value="Ribosomal_eL21_arc"/>
</dbReference>
<feature type="region of interest" description="Disordered" evidence="6">
    <location>
        <begin position="25"/>
        <end position="65"/>
    </location>
</feature>
<name>U3A9P6_9EURY</name>
<gene>
    <name evidence="5" type="primary">rpl21e</name>
    <name evidence="7" type="ORF">MBEHAL_0243</name>
</gene>
<dbReference type="eggNOG" id="arCOG04129">
    <property type="taxonomic scope" value="Archaea"/>
</dbReference>
<dbReference type="NCBIfam" id="NF003303">
    <property type="entry name" value="PRK04306.1"/>
    <property type="match status" value="1"/>
</dbReference>
<feature type="compositionally biased region" description="Polar residues" evidence="6">
    <location>
        <begin position="28"/>
        <end position="52"/>
    </location>
</feature>
<dbReference type="AlphaFoldDB" id="U3A9P6"/>
<dbReference type="InterPro" id="IPR036948">
    <property type="entry name" value="Ribosomal_eL21_sf"/>
</dbReference>
<dbReference type="SUPFAM" id="SSF50104">
    <property type="entry name" value="Translation proteins SH3-like domain"/>
    <property type="match status" value="1"/>
</dbReference>
<evidence type="ECO:0000256" key="4">
    <source>
        <dbReference type="ARBA" id="ARBA00035219"/>
    </source>
</evidence>
<evidence type="ECO:0000256" key="1">
    <source>
        <dbReference type="ARBA" id="ARBA00008427"/>
    </source>
</evidence>
<dbReference type="HAMAP" id="MF_00369">
    <property type="entry name" value="Ribosomal_eL21"/>
    <property type="match status" value="1"/>
</dbReference>
<evidence type="ECO:0000256" key="2">
    <source>
        <dbReference type="ARBA" id="ARBA00022980"/>
    </source>
</evidence>
<feature type="region of interest" description="Disordered" evidence="6">
    <location>
        <begin position="81"/>
        <end position="100"/>
    </location>
</feature>
<dbReference type="GO" id="GO:0006412">
    <property type="term" value="P:translation"/>
    <property type="evidence" value="ECO:0007669"/>
    <property type="project" value="UniProtKB-UniRule"/>
</dbReference>
<keyword evidence="3 5" id="KW-0687">Ribonucleoprotein</keyword>
<evidence type="ECO:0000256" key="6">
    <source>
        <dbReference type="SAM" id="MobiDB-lite"/>
    </source>
</evidence>
<comment type="similarity">
    <text evidence="1 5">Belongs to the eukaryotic ribosomal protein eL21 family.</text>
</comment>
<dbReference type="InterPro" id="IPR008991">
    <property type="entry name" value="Translation_prot_SH3-like_sf"/>
</dbReference>
<proteinExistence type="inferred from homology"/>